<accession>A0A9N9PL50</accession>
<dbReference type="AlphaFoldDB" id="A0A9N9PL50"/>
<name>A0A9N9PL50_9GLOM</name>
<protein>
    <submittedName>
        <fullName evidence="2">22111_t:CDS:1</fullName>
    </submittedName>
</protein>
<dbReference type="Pfam" id="PF21056">
    <property type="entry name" value="ZSWIM1-3_RNaseH-like"/>
    <property type="match status" value="1"/>
</dbReference>
<evidence type="ECO:0000313" key="2">
    <source>
        <dbReference type="EMBL" id="CAG8827425.1"/>
    </source>
</evidence>
<comment type="caution">
    <text evidence="2">The sequence shown here is derived from an EMBL/GenBank/DDBJ whole genome shotgun (WGS) entry which is preliminary data.</text>
</comment>
<feature type="non-terminal residue" evidence="2">
    <location>
        <position position="1"/>
    </location>
</feature>
<gene>
    <name evidence="2" type="ORF">CPELLU_LOCUS20304</name>
</gene>
<evidence type="ECO:0000313" key="3">
    <source>
        <dbReference type="Proteomes" id="UP000789759"/>
    </source>
</evidence>
<reference evidence="2" key="1">
    <citation type="submission" date="2021-06" db="EMBL/GenBank/DDBJ databases">
        <authorList>
            <person name="Kallberg Y."/>
            <person name="Tangrot J."/>
            <person name="Rosling A."/>
        </authorList>
    </citation>
    <scope>NUCLEOTIDE SEQUENCE</scope>
    <source>
        <strain evidence="2">FL966</strain>
    </source>
</reference>
<feature type="non-terminal residue" evidence="2">
    <location>
        <position position="217"/>
    </location>
</feature>
<dbReference type="PANTHER" id="PTHR47718">
    <property type="entry name" value="OS01G0519700 PROTEIN"/>
    <property type="match status" value="1"/>
</dbReference>
<dbReference type="InterPro" id="IPR048324">
    <property type="entry name" value="ZSWIM1-3_RNaseH-like"/>
</dbReference>
<sequence>EENLLWVVAPRIETVSRKLNSLLWLSPAQKSLYEQFHDVVIMDTTANMNQFQMMLFIVAIIDNNFRTRIVASCIIENETLDTFKWIYEKLLEETSVILTVIFTNTDYPTVTKYLTDTLYCTKESWAVPWIYEQFTGRIQSMQRVEFINMHIHKKVDHATSLYNLLINLKNYESQEEHLIKFEIQHNMLPFVGLPMLNSCFFSQVDDILKKFLTLIML</sequence>
<keyword evidence="3" id="KW-1185">Reference proteome</keyword>
<dbReference type="OrthoDB" id="2367255at2759"/>
<dbReference type="PANTHER" id="PTHR47718:SF17">
    <property type="entry name" value="PROTEIN FAR1-RELATED SEQUENCE 5-LIKE"/>
    <property type="match status" value="1"/>
</dbReference>
<organism evidence="2 3">
    <name type="scientific">Cetraspora pellucida</name>
    <dbReference type="NCBI Taxonomy" id="1433469"/>
    <lineage>
        <taxon>Eukaryota</taxon>
        <taxon>Fungi</taxon>
        <taxon>Fungi incertae sedis</taxon>
        <taxon>Mucoromycota</taxon>
        <taxon>Glomeromycotina</taxon>
        <taxon>Glomeromycetes</taxon>
        <taxon>Diversisporales</taxon>
        <taxon>Gigasporaceae</taxon>
        <taxon>Cetraspora</taxon>
    </lineage>
</organism>
<dbReference type="Proteomes" id="UP000789759">
    <property type="component" value="Unassembled WGS sequence"/>
</dbReference>
<proteinExistence type="predicted"/>
<evidence type="ECO:0000259" key="1">
    <source>
        <dbReference type="Pfam" id="PF21056"/>
    </source>
</evidence>
<feature type="domain" description="ZSWIM1/3 RNaseH-like" evidence="1">
    <location>
        <begin position="18"/>
        <end position="89"/>
    </location>
</feature>
<dbReference type="EMBL" id="CAJVQA010058952">
    <property type="protein sequence ID" value="CAG8827425.1"/>
    <property type="molecule type" value="Genomic_DNA"/>
</dbReference>